<dbReference type="SUPFAM" id="SSF48452">
    <property type="entry name" value="TPR-like"/>
    <property type="match status" value="1"/>
</dbReference>
<dbReference type="Pfam" id="PF25000">
    <property type="entry name" value="DUF7779"/>
    <property type="match status" value="1"/>
</dbReference>
<feature type="domain" description="DUF7779" evidence="3">
    <location>
        <begin position="2"/>
        <end position="38"/>
    </location>
</feature>
<organism evidence="4 5">
    <name type="scientific">Lithohypha guttulata</name>
    <dbReference type="NCBI Taxonomy" id="1690604"/>
    <lineage>
        <taxon>Eukaryota</taxon>
        <taxon>Fungi</taxon>
        <taxon>Dikarya</taxon>
        <taxon>Ascomycota</taxon>
        <taxon>Pezizomycotina</taxon>
        <taxon>Eurotiomycetes</taxon>
        <taxon>Chaetothyriomycetidae</taxon>
        <taxon>Chaetothyriales</taxon>
        <taxon>Trichomeriaceae</taxon>
        <taxon>Lithohypha</taxon>
    </lineage>
</organism>
<evidence type="ECO:0000313" key="5">
    <source>
        <dbReference type="Proteomes" id="UP001309876"/>
    </source>
</evidence>
<keyword evidence="1" id="KW-0677">Repeat</keyword>
<proteinExistence type="predicted"/>
<dbReference type="InterPro" id="IPR056681">
    <property type="entry name" value="DUF7779"/>
</dbReference>
<evidence type="ECO:0000313" key="4">
    <source>
        <dbReference type="EMBL" id="KAK5088846.1"/>
    </source>
</evidence>
<dbReference type="Gene3D" id="1.25.40.10">
    <property type="entry name" value="Tetratricopeptide repeat domain"/>
    <property type="match status" value="2"/>
</dbReference>
<dbReference type="SMART" id="SM00028">
    <property type="entry name" value="TPR"/>
    <property type="match status" value="5"/>
</dbReference>
<evidence type="ECO:0000256" key="1">
    <source>
        <dbReference type="ARBA" id="ARBA00022737"/>
    </source>
</evidence>
<keyword evidence="2" id="KW-0802">TPR repeat</keyword>
<evidence type="ECO:0000259" key="3">
    <source>
        <dbReference type="Pfam" id="PF25000"/>
    </source>
</evidence>
<reference evidence="4 5" key="1">
    <citation type="submission" date="2023-08" db="EMBL/GenBank/DDBJ databases">
        <title>Black Yeasts Isolated from many extreme environments.</title>
        <authorList>
            <person name="Coleine C."/>
            <person name="Stajich J.E."/>
            <person name="Selbmann L."/>
        </authorList>
    </citation>
    <scope>NUCLEOTIDE SEQUENCE [LARGE SCALE GENOMIC DNA]</scope>
    <source>
        <strain evidence="4 5">CCFEE 5910</strain>
    </source>
</reference>
<dbReference type="Pfam" id="PF13424">
    <property type="entry name" value="TPR_12"/>
    <property type="match status" value="1"/>
</dbReference>
<dbReference type="InterPro" id="IPR011990">
    <property type="entry name" value="TPR-like_helical_dom_sf"/>
</dbReference>
<dbReference type="PANTHER" id="PTHR45641:SF19">
    <property type="entry name" value="NEPHROCYSTIN-3"/>
    <property type="match status" value="1"/>
</dbReference>
<comment type="caution">
    <text evidence="4">The sequence shown here is derived from an EMBL/GenBank/DDBJ whole genome shotgun (WGS) entry which is preliminary data.</text>
</comment>
<dbReference type="Proteomes" id="UP001309876">
    <property type="component" value="Unassembled WGS sequence"/>
</dbReference>
<dbReference type="Pfam" id="PF13374">
    <property type="entry name" value="TPR_10"/>
    <property type="match status" value="1"/>
</dbReference>
<gene>
    <name evidence="4" type="ORF">LTR05_003068</name>
</gene>
<accession>A0AAN7YIL2</accession>
<dbReference type="EMBL" id="JAVRRJ010000002">
    <property type="protein sequence ID" value="KAK5088846.1"/>
    <property type="molecule type" value="Genomic_DNA"/>
</dbReference>
<dbReference type="InterPro" id="IPR019734">
    <property type="entry name" value="TPR_rpt"/>
</dbReference>
<name>A0AAN7YIL2_9EURO</name>
<evidence type="ECO:0000256" key="2">
    <source>
        <dbReference type="ARBA" id="ARBA00022803"/>
    </source>
</evidence>
<sequence length="418" mass="47780">MDFGDAEEHLLQAALIEKNATDQHLSVHRLVQAAVMRKAPDPQKTKYLDAAIQVLRHIFVDHREHADIVNFLKAWTSERWLLHERCLPHVIHLIRQCMKYNTRSSSEDELLQLLLPCEISAREREMYDMSDEINHFALAIAQDKTGLGYASVLFKDGLNKLYTNQSELAIEKFTEGIQIRERLLGSEHSLVSWGYNNLGLCFTELNRHAEALTNLNIALEQRKQNDPACIGNSYSNLASLHLKMAQPDEAEKYLFSCPSLQDFTDELLLSKNNPRFAGDMVLLSRIRRAQGRFEDALRLASKALQYRKRLLGNRFATCDSMHDVATLLMLQKETHNSASLMLQELISITQGFSSRNGKGQLARAYYRLAVLHEKMGNSRKSTDSQQQALSLAQTLLPDGVEATFEEDMFSRLCPWMLW</sequence>
<dbReference type="PANTHER" id="PTHR45641">
    <property type="entry name" value="TETRATRICOPEPTIDE REPEAT PROTEIN (AFU_ORTHOLOGUE AFUA_6G03870)"/>
    <property type="match status" value="1"/>
</dbReference>
<keyword evidence="5" id="KW-1185">Reference proteome</keyword>
<dbReference type="Pfam" id="PF13181">
    <property type="entry name" value="TPR_8"/>
    <property type="match status" value="1"/>
</dbReference>
<dbReference type="AlphaFoldDB" id="A0AAN7YIL2"/>
<protein>
    <recommendedName>
        <fullName evidence="3">DUF7779 domain-containing protein</fullName>
    </recommendedName>
</protein>